<feature type="domain" description="Response regulatory" evidence="2">
    <location>
        <begin position="3"/>
        <end position="120"/>
    </location>
</feature>
<dbReference type="AlphaFoldDB" id="A0A6N7S990"/>
<accession>A0A6N7S990</accession>
<feature type="modified residue" description="4-aspartylphosphate" evidence="1">
    <location>
        <position position="57"/>
    </location>
</feature>
<dbReference type="SMART" id="SM00448">
    <property type="entry name" value="REC"/>
    <property type="match status" value="1"/>
</dbReference>
<dbReference type="InterPro" id="IPR011006">
    <property type="entry name" value="CheY-like_superfamily"/>
</dbReference>
<reference evidence="6 7" key="1">
    <citation type="journal article" date="2019" name="Nat. Med.">
        <title>A library of human gut bacterial isolates paired with longitudinal multiomics data enables mechanistic microbiome research.</title>
        <authorList>
            <person name="Poyet M."/>
            <person name="Groussin M."/>
            <person name="Gibbons S.M."/>
            <person name="Avila-Pacheco J."/>
            <person name="Jiang X."/>
            <person name="Kearney S.M."/>
            <person name="Perrotta A.R."/>
            <person name="Berdy B."/>
            <person name="Zhao S."/>
            <person name="Lieberman T.D."/>
            <person name="Swanson P.K."/>
            <person name="Smith M."/>
            <person name="Roesemann S."/>
            <person name="Alexander J.E."/>
            <person name="Rich S.A."/>
            <person name="Livny J."/>
            <person name="Vlamakis H."/>
            <person name="Clish C."/>
            <person name="Bullock K."/>
            <person name="Deik A."/>
            <person name="Scott J."/>
            <person name="Pierce K.A."/>
            <person name="Xavier R.J."/>
            <person name="Alm E.J."/>
        </authorList>
    </citation>
    <scope>NUCLEOTIDE SEQUENCE [LARGE SCALE GENOMIC DNA]</scope>
    <source>
        <strain evidence="4 6">BIOML-A4</strain>
        <strain evidence="5 7">BIOML-A5</strain>
    </source>
</reference>
<sequence length="237" mass="27895">MIRVCILNDQLKNRTLIEYYMKEYAELHSLKIEIQSFGHGFTLLQAEIEQVDLFLLDVEMPEISGIEVAKEIRKRNQNCEIIFITNYIQYALEGYEVQAFRYLLKPLEQKQFNEVADHVVNKILKSKDVCITVKGRSDTIRLRVEEIIYAETYRGHVLIHTDKQSIDCYTTMEKLEKELKEFNFFRCHNAFLISMNEVSKVQLTDVILKNGSLIPVSKNRKKLFRQALTDFWGGKFL</sequence>
<evidence type="ECO:0000313" key="7">
    <source>
        <dbReference type="Proteomes" id="UP000480929"/>
    </source>
</evidence>
<dbReference type="RefSeq" id="WP_154239670.1">
    <property type="nucleotide sequence ID" value="NZ_CALJPI010000136.1"/>
</dbReference>
<dbReference type="InterPro" id="IPR007492">
    <property type="entry name" value="LytTR_DNA-bd_dom"/>
</dbReference>
<evidence type="ECO:0000256" key="1">
    <source>
        <dbReference type="PROSITE-ProRule" id="PRU00169"/>
    </source>
</evidence>
<organism evidence="4 6">
    <name type="scientific">Holdemania massiliensis</name>
    <dbReference type="NCBI Taxonomy" id="1468449"/>
    <lineage>
        <taxon>Bacteria</taxon>
        <taxon>Bacillati</taxon>
        <taxon>Bacillota</taxon>
        <taxon>Erysipelotrichia</taxon>
        <taxon>Erysipelotrichales</taxon>
        <taxon>Erysipelotrichaceae</taxon>
        <taxon>Holdemania</taxon>
    </lineage>
</organism>
<dbReference type="EMBL" id="WKPJ01000026">
    <property type="protein sequence ID" value="MSA90427.1"/>
    <property type="molecule type" value="Genomic_DNA"/>
</dbReference>
<dbReference type="OrthoDB" id="1653482at2"/>
<gene>
    <name evidence="5" type="ORF">GKD88_13605</name>
    <name evidence="4" type="ORF">GKE08_13935</name>
</gene>
<proteinExistence type="predicted"/>
<protein>
    <submittedName>
        <fullName evidence="4">Response regulator</fullName>
    </submittedName>
</protein>
<evidence type="ECO:0000313" key="4">
    <source>
        <dbReference type="EMBL" id="MSA90427.1"/>
    </source>
</evidence>
<keyword evidence="1" id="KW-0597">Phosphoprotein</keyword>
<evidence type="ECO:0000259" key="3">
    <source>
        <dbReference type="PROSITE" id="PS50930"/>
    </source>
</evidence>
<dbReference type="Pfam" id="PF04397">
    <property type="entry name" value="LytTR"/>
    <property type="match status" value="1"/>
</dbReference>
<dbReference type="Proteomes" id="UP000480929">
    <property type="component" value="Unassembled WGS sequence"/>
</dbReference>
<dbReference type="Pfam" id="PF00072">
    <property type="entry name" value="Response_reg"/>
    <property type="match status" value="1"/>
</dbReference>
<dbReference type="Proteomes" id="UP000433575">
    <property type="component" value="Unassembled WGS sequence"/>
</dbReference>
<dbReference type="GO" id="GO:0003677">
    <property type="term" value="F:DNA binding"/>
    <property type="evidence" value="ECO:0007669"/>
    <property type="project" value="InterPro"/>
</dbReference>
<dbReference type="PROSITE" id="PS50110">
    <property type="entry name" value="RESPONSE_REGULATORY"/>
    <property type="match status" value="1"/>
</dbReference>
<dbReference type="PANTHER" id="PTHR37299">
    <property type="entry name" value="TRANSCRIPTIONAL REGULATOR-RELATED"/>
    <property type="match status" value="1"/>
</dbReference>
<dbReference type="InterPro" id="IPR001789">
    <property type="entry name" value="Sig_transdc_resp-reg_receiver"/>
</dbReference>
<dbReference type="SUPFAM" id="SSF52172">
    <property type="entry name" value="CheY-like"/>
    <property type="match status" value="1"/>
</dbReference>
<dbReference type="EMBL" id="WKPI01000028">
    <property type="protein sequence ID" value="MSC34157.1"/>
    <property type="molecule type" value="Genomic_DNA"/>
</dbReference>
<evidence type="ECO:0000313" key="6">
    <source>
        <dbReference type="Proteomes" id="UP000433575"/>
    </source>
</evidence>
<name>A0A6N7S990_9FIRM</name>
<evidence type="ECO:0000313" key="5">
    <source>
        <dbReference type="EMBL" id="MSC34157.1"/>
    </source>
</evidence>
<dbReference type="PROSITE" id="PS50930">
    <property type="entry name" value="HTH_LYTTR"/>
    <property type="match status" value="1"/>
</dbReference>
<dbReference type="InterPro" id="IPR046947">
    <property type="entry name" value="LytR-like"/>
</dbReference>
<dbReference type="PANTHER" id="PTHR37299:SF1">
    <property type="entry name" value="STAGE 0 SPORULATION PROTEIN A HOMOLOG"/>
    <property type="match status" value="1"/>
</dbReference>
<evidence type="ECO:0000259" key="2">
    <source>
        <dbReference type="PROSITE" id="PS50110"/>
    </source>
</evidence>
<dbReference type="GO" id="GO:0000156">
    <property type="term" value="F:phosphorelay response regulator activity"/>
    <property type="evidence" value="ECO:0007669"/>
    <property type="project" value="InterPro"/>
</dbReference>
<dbReference type="Gene3D" id="2.40.50.1020">
    <property type="entry name" value="LytTr DNA-binding domain"/>
    <property type="match status" value="1"/>
</dbReference>
<dbReference type="Gene3D" id="3.40.50.2300">
    <property type="match status" value="1"/>
</dbReference>
<keyword evidence="7" id="KW-1185">Reference proteome</keyword>
<comment type="caution">
    <text evidence="4">The sequence shown here is derived from an EMBL/GenBank/DDBJ whole genome shotgun (WGS) entry which is preliminary data.</text>
</comment>
<dbReference type="SMART" id="SM00850">
    <property type="entry name" value="LytTR"/>
    <property type="match status" value="1"/>
</dbReference>
<feature type="domain" description="HTH LytTR-type" evidence="3">
    <location>
        <begin position="131"/>
        <end position="230"/>
    </location>
</feature>